<feature type="region of interest" description="Disordered" evidence="2">
    <location>
        <begin position="262"/>
        <end position="346"/>
    </location>
</feature>
<evidence type="ECO:0000256" key="2">
    <source>
        <dbReference type="SAM" id="MobiDB-lite"/>
    </source>
</evidence>
<keyword evidence="4" id="KW-1185">Reference proteome</keyword>
<keyword evidence="1" id="KW-0175">Coiled coil</keyword>
<sequence length="346" mass="37357">MDEEARAPPSGGQPSSGTIRTYAPAELRTIGRQCSQRLPPANAVQAMFLYEMQRESESEQLFHNQMFRLARNEGASSAQQRRIEGLEGKVVQLEKAMKERAVEEKLAANQITIRGLMDKVKDLAKMIEGLDEKLNELQDKVDQVAEQRRDSVAGAGAEEATKAAFAQIKEDMDILFHDRDGALAMIQDLQKRFAVLESGPSAASEGSITSTTNQAAATNQVNTTADHIGSNDEATSITEATPTNAATPSNPATPAIEATANHTHRPSFAPPHRGLPTPPHLTPNRGTPPQTQRLPMRTSTPSQQPQDLVVPRGSSLVGLRGSNHAPPPVPTPSNLRSFSPGEQWAS</sequence>
<feature type="region of interest" description="Disordered" evidence="2">
    <location>
        <begin position="1"/>
        <end position="20"/>
    </location>
</feature>
<protein>
    <submittedName>
        <fullName evidence="3">Uncharacterized protein</fullName>
    </submittedName>
</protein>
<feature type="compositionally biased region" description="Polar residues" evidence="2">
    <location>
        <begin position="284"/>
        <end position="306"/>
    </location>
</feature>
<accession>A0ABR0EU68</accession>
<gene>
    <name evidence="3" type="ORF">PRZ48_003142</name>
</gene>
<organism evidence="3 4">
    <name type="scientific">Zasmidium cellare</name>
    <name type="common">Wine cellar mold</name>
    <name type="synonym">Racodium cellare</name>
    <dbReference type="NCBI Taxonomy" id="395010"/>
    <lineage>
        <taxon>Eukaryota</taxon>
        <taxon>Fungi</taxon>
        <taxon>Dikarya</taxon>
        <taxon>Ascomycota</taxon>
        <taxon>Pezizomycotina</taxon>
        <taxon>Dothideomycetes</taxon>
        <taxon>Dothideomycetidae</taxon>
        <taxon>Mycosphaerellales</taxon>
        <taxon>Mycosphaerellaceae</taxon>
        <taxon>Zasmidium</taxon>
    </lineage>
</organism>
<comment type="caution">
    <text evidence="3">The sequence shown here is derived from an EMBL/GenBank/DDBJ whole genome shotgun (WGS) entry which is preliminary data.</text>
</comment>
<dbReference type="EMBL" id="JAXOVC010000002">
    <property type="protein sequence ID" value="KAK4505179.1"/>
    <property type="molecule type" value="Genomic_DNA"/>
</dbReference>
<dbReference type="Proteomes" id="UP001305779">
    <property type="component" value="Unassembled WGS sequence"/>
</dbReference>
<proteinExistence type="predicted"/>
<evidence type="ECO:0000313" key="4">
    <source>
        <dbReference type="Proteomes" id="UP001305779"/>
    </source>
</evidence>
<reference evidence="3 4" key="1">
    <citation type="journal article" date="2023" name="G3 (Bethesda)">
        <title>A chromosome-level genome assembly of Zasmidium syzygii isolated from banana leaves.</title>
        <authorList>
            <person name="van Westerhoven A.C."/>
            <person name="Mehrabi R."/>
            <person name="Talebi R."/>
            <person name="Steentjes M.B.F."/>
            <person name="Corcolon B."/>
            <person name="Chong P.A."/>
            <person name="Kema G.H.J."/>
            <person name="Seidl M.F."/>
        </authorList>
    </citation>
    <scope>NUCLEOTIDE SEQUENCE [LARGE SCALE GENOMIC DNA]</scope>
    <source>
        <strain evidence="3 4">P124</strain>
    </source>
</reference>
<evidence type="ECO:0000256" key="1">
    <source>
        <dbReference type="SAM" id="Coils"/>
    </source>
</evidence>
<name>A0ABR0EU68_ZASCE</name>
<evidence type="ECO:0000313" key="3">
    <source>
        <dbReference type="EMBL" id="KAK4505179.1"/>
    </source>
</evidence>
<feature type="coiled-coil region" evidence="1">
    <location>
        <begin position="76"/>
        <end position="150"/>
    </location>
</feature>